<reference evidence="7" key="2">
    <citation type="submission" date="2022-06" db="UniProtKB">
        <authorList>
            <consortium name="EnsemblMetazoa"/>
        </authorList>
    </citation>
    <scope>IDENTIFICATION</scope>
    <source>
        <strain evidence="7">DF5081</strain>
    </source>
</reference>
<evidence type="ECO:0000259" key="5">
    <source>
        <dbReference type="Pfam" id="PF10474"/>
    </source>
</evidence>
<dbReference type="PANTHER" id="PTHR13258">
    <property type="entry name" value="SYNDETIN"/>
    <property type="match status" value="1"/>
</dbReference>
<feature type="domain" description="Syndetin C-terminal" evidence="5">
    <location>
        <begin position="698"/>
        <end position="930"/>
    </location>
</feature>
<organism evidence="7 8">
    <name type="scientific">Caenorhabditis japonica</name>
    <dbReference type="NCBI Taxonomy" id="281687"/>
    <lineage>
        <taxon>Eukaryota</taxon>
        <taxon>Metazoa</taxon>
        <taxon>Ecdysozoa</taxon>
        <taxon>Nematoda</taxon>
        <taxon>Chromadorea</taxon>
        <taxon>Rhabditida</taxon>
        <taxon>Rhabditina</taxon>
        <taxon>Rhabditomorpha</taxon>
        <taxon>Rhabditoidea</taxon>
        <taxon>Rhabditidae</taxon>
        <taxon>Peloderinae</taxon>
        <taxon>Caenorhabditis</taxon>
    </lineage>
</organism>
<dbReference type="InterPro" id="IPR019514">
    <property type="entry name" value="Syndetin_C"/>
</dbReference>
<dbReference type="PANTHER" id="PTHR13258:SF0">
    <property type="entry name" value="SYNDETIN"/>
    <property type="match status" value="1"/>
</dbReference>
<dbReference type="InterPro" id="IPR019515">
    <property type="entry name" value="VPS54_N"/>
</dbReference>
<keyword evidence="2" id="KW-0653">Protein transport</keyword>
<evidence type="ECO:0000259" key="6">
    <source>
        <dbReference type="Pfam" id="PF10475"/>
    </source>
</evidence>
<proteinExistence type="predicted"/>
<keyword evidence="3" id="KW-0175">Coiled coil</keyword>
<dbReference type="Proteomes" id="UP000005237">
    <property type="component" value="Unassembled WGS sequence"/>
</dbReference>
<evidence type="ECO:0000313" key="8">
    <source>
        <dbReference type="Proteomes" id="UP000005237"/>
    </source>
</evidence>
<accession>A0A8R1HSQ7</accession>
<feature type="region of interest" description="Disordered" evidence="4">
    <location>
        <begin position="554"/>
        <end position="588"/>
    </location>
</feature>
<feature type="region of interest" description="Disordered" evidence="4">
    <location>
        <begin position="39"/>
        <end position="70"/>
    </location>
</feature>
<dbReference type="AlphaFoldDB" id="A0A8R1HSQ7"/>
<dbReference type="Pfam" id="PF10475">
    <property type="entry name" value="Vps54_N"/>
    <property type="match status" value="1"/>
</dbReference>
<dbReference type="GO" id="GO:1990745">
    <property type="term" value="C:EARP complex"/>
    <property type="evidence" value="ECO:0007669"/>
    <property type="project" value="InterPro"/>
</dbReference>
<reference evidence="8" key="1">
    <citation type="submission" date="2010-08" db="EMBL/GenBank/DDBJ databases">
        <authorList>
            <consortium name="Caenorhabditis japonica Sequencing Consortium"/>
            <person name="Wilson R.K."/>
        </authorList>
    </citation>
    <scope>NUCLEOTIDE SEQUENCE [LARGE SCALE GENOMIC DNA]</scope>
    <source>
        <strain evidence="8">DF5081</strain>
    </source>
</reference>
<dbReference type="GO" id="GO:0000149">
    <property type="term" value="F:SNARE binding"/>
    <property type="evidence" value="ECO:0007669"/>
    <property type="project" value="TreeGrafter"/>
</dbReference>
<name>A0A8R1HSQ7_CAEJA</name>
<dbReference type="GO" id="GO:0042147">
    <property type="term" value="P:retrograde transport, endosome to Golgi"/>
    <property type="evidence" value="ECO:0007669"/>
    <property type="project" value="InterPro"/>
</dbReference>
<evidence type="ECO:0000256" key="2">
    <source>
        <dbReference type="ARBA" id="ARBA00022927"/>
    </source>
</evidence>
<evidence type="ECO:0000313" key="7">
    <source>
        <dbReference type="EnsemblMetazoa" id="CJA05567.1"/>
    </source>
</evidence>
<dbReference type="GO" id="GO:1904811">
    <property type="term" value="P:positive regulation of dense core granule transport"/>
    <property type="evidence" value="ECO:0007669"/>
    <property type="project" value="EnsemblMetazoa"/>
</dbReference>
<feature type="compositionally biased region" description="Polar residues" evidence="4">
    <location>
        <begin position="41"/>
        <end position="61"/>
    </location>
</feature>
<dbReference type="GO" id="GO:0090326">
    <property type="term" value="P:positive regulation of locomotion involved in locomotory behavior"/>
    <property type="evidence" value="ECO:0007669"/>
    <property type="project" value="EnsemblMetazoa"/>
</dbReference>
<dbReference type="GO" id="GO:0015031">
    <property type="term" value="P:protein transport"/>
    <property type="evidence" value="ECO:0007669"/>
    <property type="project" value="UniProtKB-KW"/>
</dbReference>
<evidence type="ECO:0000256" key="4">
    <source>
        <dbReference type="SAM" id="MobiDB-lite"/>
    </source>
</evidence>
<sequence length="932" mass="106049">MDRFKEQISRTVNQIGEQFSSESDVKVLLENMNGRVLSSYDMPSTSEAVPISSRSSQNSTPRKVAKAKTSEEDEVINSIDAAYFIDNDEFDAIDYELKKLCDIDLLLEDSQRERYRLKDQHSVVSKKISTLIMQKSDSYTSQVGEMEKIRDEVGSVLAEILAIRSALKCATDQTRTCLGLIANEKKKNSLKILESTLKTIKSFYETEQNIREVIEEGNFPMAIQMLIETQCRAANYKHFTCVNDVMTKLAGMSCLLETELTAQLSTISVVFDLEKYRLTWTAYEMLEKTSEVSEKLISAFSDAIETTTFAVLMEKVITKPDSSPKKMMMDAVQTETPSFASLCLKFEAENCATTFREMGFVICRSFHAFHRILAFHNQEASSSEASAEVFKALLSARSEIFTLASARFLCLVESRDFCSLKFDHILEIVDTINRFNQIGRQYFNCTNPKLTEAIEKRCATYFDRYHRERMDELAMFIENESFALCPVPMQFTIFDLQDFEFLKEPRQENVRKVEENRAGNVNEKEEEEDPVEIIGSEWLNPFCQAAVRSRLQSTYSQKSTDPDASKSLKSQDSILEDPLDEPTGGPPPPNLCNTALNLLRFFGRYIRMTALLPTLCDKSAVAIIELYEFFFASLCHLFGSEGCECVERVPRLATCLDTISRKFSKETRGNSPFKKAVEKMNIYPSLCPAVQISFIDNLYGLCERIIAVDSIEFVARQLDLIRPVIEEVRPHLHQLLDTFYTQILPCQSDARLLIFDASASRSLRLKLLLESVTAVKWDICELKSEHNPYVHQLIQDYELFALRVKNIKESETVNLSEATEKFLWARVIQYSFKALVQGYGDGGKCSTEGRALMQLDFQNIIMKLEPLCAMKPVPNANFVDAYIKAYYLPESGLEQWITSHSEYSSKQLSSLLGAAAHVSKKARVRILEALKD</sequence>
<dbReference type="EnsemblMetazoa" id="CJA05567.1">
    <property type="protein sequence ID" value="CJA05567.1"/>
    <property type="gene ID" value="WBGene00124771"/>
</dbReference>
<dbReference type="GO" id="GO:0005829">
    <property type="term" value="C:cytosol"/>
    <property type="evidence" value="ECO:0007669"/>
    <property type="project" value="GOC"/>
</dbReference>
<dbReference type="Pfam" id="PF10474">
    <property type="entry name" value="Syndetin_C"/>
    <property type="match status" value="1"/>
</dbReference>
<feature type="domain" description="Vacuolar protein sorting-associated protein 54 N-terminal" evidence="6">
    <location>
        <begin position="76"/>
        <end position="375"/>
    </location>
</feature>
<keyword evidence="1" id="KW-0813">Transport</keyword>
<evidence type="ECO:0008006" key="9">
    <source>
        <dbReference type="Google" id="ProtNLM"/>
    </source>
</evidence>
<dbReference type="InterPro" id="IPR040047">
    <property type="entry name" value="VPS50"/>
</dbReference>
<protein>
    <recommendedName>
        <fullName evidence="9">Syndetin</fullName>
    </recommendedName>
</protein>
<evidence type="ECO:0000256" key="3">
    <source>
        <dbReference type="ARBA" id="ARBA00023054"/>
    </source>
</evidence>
<evidence type="ECO:0000256" key="1">
    <source>
        <dbReference type="ARBA" id="ARBA00022448"/>
    </source>
</evidence>
<dbReference type="GO" id="GO:0032456">
    <property type="term" value="P:endocytic recycling"/>
    <property type="evidence" value="ECO:0007669"/>
    <property type="project" value="InterPro"/>
</dbReference>
<keyword evidence="8" id="KW-1185">Reference proteome</keyword>